<proteinExistence type="predicted"/>
<keyword evidence="2" id="KW-1185">Reference proteome</keyword>
<dbReference type="AlphaFoldDB" id="A0A089P320"/>
<gene>
    <name evidence="1" type="ORF">MOC_5420</name>
</gene>
<dbReference type="EMBL" id="CP003811">
    <property type="protein sequence ID" value="AIQ93175.1"/>
    <property type="molecule type" value="Genomic_DNA"/>
</dbReference>
<protein>
    <submittedName>
        <fullName evidence="1">Protein of unassigned function</fullName>
    </submittedName>
</protein>
<dbReference type="KEGG" id="mor:MOC_5420"/>
<organism evidence="1 2">
    <name type="scientific">Methylobacterium oryzae CBMB20</name>
    <dbReference type="NCBI Taxonomy" id="693986"/>
    <lineage>
        <taxon>Bacteria</taxon>
        <taxon>Pseudomonadati</taxon>
        <taxon>Pseudomonadota</taxon>
        <taxon>Alphaproteobacteria</taxon>
        <taxon>Hyphomicrobiales</taxon>
        <taxon>Methylobacteriaceae</taxon>
        <taxon>Methylobacterium</taxon>
    </lineage>
</organism>
<evidence type="ECO:0000313" key="1">
    <source>
        <dbReference type="EMBL" id="AIQ93175.1"/>
    </source>
</evidence>
<dbReference type="HOGENOM" id="CLU_2826215_0_0_5"/>
<dbReference type="Proteomes" id="UP000029492">
    <property type="component" value="Chromosome"/>
</dbReference>
<reference evidence="1 2" key="1">
    <citation type="journal article" date="2014" name="PLoS ONE">
        <title>Genome Information of Methylobacterium oryzae, a Plant-Probiotic Methylotroph in the Phyllosphere.</title>
        <authorList>
            <person name="Kwak M.J."/>
            <person name="Jeong H."/>
            <person name="Madhaiyan M."/>
            <person name="Lee Y."/>
            <person name="Sa T.M."/>
            <person name="Oh T.K."/>
            <person name="Kim J.F."/>
        </authorList>
    </citation>
    <scope>NUCLEOTIDE SEQUENCE [LARGE SCALE GENOMIC DNA]</scope>
    <source>
        <strain evidence="1 2">CBMB20</strain>
    </source>
</reference>
<evidence type="ECO:0000313" key="2">
    <source>
        <dbReference type="Proteomes" id="UP000029492"/>
    </source>
</evidence>
<sequence>MFWALSKPWFWSCLTLLIAEAILCWQKIIRTIDIVRSQPLAVALVDDEPATKRMIFASYHVDVPRK</sequence>
<name>A0A089P320_9HYPH</name>
<accession>A0A089P320</accession>